<organism evidence="2 3">
    <name type="scientific">Rubrivirga litoralis</name>
    <dbReference type="NCBI Taxonomy" id="3075598"/>
    <lineage>
        <taxon>Bacteria</taxon>
        <taxon>Pseudomonadati</taxon>
        <taxon>Rhodothermota</taxon>
        <taxon>Rhodothermia</taxon>
        <taxon>Rhodothermales</taxon>
        <taxon>Rubricoccaceae</taxon>
        <taxon>Rubrivirga</taxon>
    </lineage>
</organism>
<protein>
    <submittedName>
        <fullName evidence="2">Uncharacterized protein</fullName>
    </submittedName>
</protein>
<keyword evidence="1" id="KW-0732">Signal</keyword>
<gene>
    <name evidence="2" type="ORF">RM540_02950</name>
</gene>
<feature type="chain" id="PRO_5046825497" evidence="1">
    <location>
        <begin position="23"/>
        <end position="135"/>
    </location>
</feature>
<name>A0ABU3BN26_9BACT</name>
<dbReference type="Proteomes" id="UP001267426">
    <property type="component" value="Unassembled WGS sequence"/>
</dbReference>
<accession>A0ABU3BN26</accession>
<evidence type="ECO:0000256" key="1">
    <source>
        <dbReference type="SAM" id="SignalP"/>
    </source>
</evidence>
<reference evidence="2 3" key="1">
    <citation type="submission" date="2023-09" db="EMBL/GenBank/DDBJ databases">
        <authorList>
            <person name="Rey-Velasco X."/>
        </authorList>
    </citation>
    <scope>NUCLEOTIDE SEQUENCE [LARGE SCALE GENOMIC DNA]</scope>
    <source>
        <strain evidence="2 3">F394</strain>
    </source>
</reference>
<dbReference type="RefSeq" id="WP_311661974.1">
    <property type="nucleotide sequence ID" value="NZ_JAVRHT010000004.1"/>
</dbReference>
<feature type="signal peptide" evidence="1">
    <location>
        <begin position="1"/>
        <end position="22"/>
    </location>
</feature>
<evidence type="ECO:0000313" key="2">
    <source>
        <dbReference type="EMBL" id="MDT0630694.1"/>
    </source>
</evidence>
<dbReference type="EMBL" id="JAVRHT010000004">
    <property type="protein sequence ID" value="MDT0630694.1"/>
    <property type="molecule type" value="Genomic_DNA"/>
</dbReference>
<sequence>MTFPRLARAAVLGALFAAPVAAQDAPADSAAAPPAAVRLDVRRLDVDSLSVTARSLDARLNLDAHVGDLVRIEAGVRVRLDSVDVDIRGAEAVADLRIQLDAVVRVLLEALAAVRETPALVEGAPDAAAGGAGRD</sequence>
<proteinExistence type="predicted"/>
<evidence type="ECO:0000313" key="3">
    <source>
        <dbReference type="Proteomes" id="UP001267426"/>
    </source>
</evidence>
<comment type="caution">
    <text evidence="2">The sequence shown here is derived from an EMBL/GenBank/DDBJ whole genome shotgun (WGS) entry which is preliminary data.</text>
</comment>
<keyword evidence="3" id="KW-1185">Reference proteome</keyword>